<evidence type="ECO:0000313" key="2">
    <source>
        <dbReference type="EMBL" id="AJA11158.1"/>
    </source>
</evidence>
<dbReference type="Proteomes" id="UP000030907">
    <property type="component" value="Chromosome"/>
</dbReference>
<sequence>MDDEQSLLNKPELQKESAGQAFARLDRRIAMMAHAVEHLAAERASIDIPDYSATLGQMNTRLAAVAQGLAVIAEKPAMQLTPEGLAARMDAAAEKSRAADKATLREAREGHQEAARIIHGFVEAVRVTGEQRRCLIWAGGGGLAAGCLLWSILPGVVLRALPTSWHMPESMAAHIIGEPTLWDAGTRMMRASDPDAWTAITTAAKMLHDNRDAIAACEQAVAKAAQPVRCTIKVGR</sequence>
<keyword evidence="1" id="KW-0812">Transmembrane</keyword>
<protein>
    <submittedName>
        <fullName evidence="2">Uncharacterized protein</fullName>
    </submittedName>
</protein>
<dbReference type="Pfam" id="PF19613">
    <property type="entry name" value="DUF6118"/>
    <property type="match status" value="1"/>
</dbReference>
<dbReference type="HOGENOM" id="CLU_094578_0_0_5"/>
<gene>
    <name evidence="2" type="ORF">SKP52_21475</name>
</gene>
<name>A0A0A7PPL5_9SPHN</name>
<feature type="transmembrane region" description="Helical" evidence="1">
    <location>
        <begin position="135"/>
        <end position="161"/>
    </location>
</feature>
<keyword evidence="1" id="KW-0472">Membrane</keyword>
<accession>A0A0A7PPL5</accession>
<dbReference type="STRING" id="1515612.SKP52_21475"/>
<dbReference type="RefSeq" id="WP_039578512.1">
    <property type="nucleotide sequence ID" value="NZ_CP009122.1"/>
</dbReference>
<dbReference type="InterPro" id="IPR046121">
    <property type="entry name" value="DUF6118"/>
</dbReference>
<reference evidence="2 3" key="1">
    <citation type="journal article" date="2015" name="Int. J. Syst. Evol. Microbiol.">
        <title>Description of Sphingopyxis fribergensis sp. nov. - a soil bacterium with the ability to degrade styrene and phenylacetic acid.</title>
        <authorList>
            <person name="Oelschlagel M."/>
            <person name="Ruckert C."/>
            <person name="Kalinowski J."/>
            <person name="Schmidt G."/>
            <person name="Schlomann M."/>
            <person name="Tischler D."/>
        </authorList>
    </citation>
    <scope>NUCLEOTIDE SEQUENCE [LARGE SCALE GENOMIC DNA]</scope>
    <source>
        <strain evidence="2 3">Kp5.2</strain>
    </source>
</reference>
<keyword evidence="3" id="KW-1185">Reference proteome</keyword>
<organism evidence="2 3">
    <name type="scientific">Sphingopyxis fribergensis</name>
    <dbReference type="NCBI Taxonomy" id="1515612"/>
    <lineage>
        <taxon>Bacteria</taxon>
        <taxon>Pseudomonadati</taxon>
        <taxon>Pseudomonadota</taxon>
        <taxon>Alphaproteobacteria</taxon>
        <taxon>Sphingomonadales</taxon>
        <taxon>Sphingomonadaceae</taxon>
        <taxon>Sphingopyxis</taxon>
    </lineage>
</organism>
<dbReference type="AlphaFoldDB" id="A0A0A7PPL5"/>
<dbReference type="EMBL" id="CP009122">
    <property type="protein sequence ID" value="AJA11158.1"/>
    <property type="molecule type" value="Genomic_DNA"/>
</dbReference>
<evidence type="ECO:0000256" key="1">
    <source>
        <dbReference type="SAM" id="Phobius"/>
    </source>
</evidence>
<dbReference type="KEGG" id="sphk:SKP52_21475"/>
<evidence type="ECO:0000313" key="3">
    <source>
        <dbReference type="Proteomes" id="UP000030907"/>
    </source>
</evidence>
<keyword evidence="1" id="KW-1133">Transmembrane helix</keyword>
<proteinExistence type="predicted"/>
<dbReference type="OrthoDB" id="7277275at2"/>